<accession>A0A1F7GTF1</accession>
<evidence type="ECO:0008006" key="4">
    <source>
        <dbReference type="Google" id="ProtNLM"/>
    </source>
</evidence>
<reference evidence="2 3" key="1">
    <citation type="journal article" date="2016" name="Nat. Commun.">
        <title>Thousands of microbial genomes shed light on interconnected biogeochemical processes in an aquifer system.</title>
        <authorList>
            <person name="Anantharaman K."/>
            <person name="Brown C.T."/>
            <person name="Hug L.A."/>
            <person name="Sharon I."/>
            <person name="Castelle C.J."/>
            <person name="Probst A.J."/>
            <person name="Thomas B.C."/>
            <person name="Singh A."/>
            <person name="Wilkins M.J."/>
            <person name="Karaoz U."/>
            <person name="Brodie E.L."/>
            <person name="Williams K.H."/>
            <person name="Hubbard S.S."/>
            <person name="Banfield J.F."/>
        </authorList>
    </citation>
    <scope>NUCLEOTIDE SEQUENCE [LARGE SCALE GENOMIC DNA]</scope>
</reference>
<sequence length="192" mass="22213">MEKKQILKKLFSQKNKDYTYAIAFFLIFSFFILFIIRPNLVSVFEANNKIEELHKLDTFYNTQIDKIIELQTTLEENRDNMLLLNQAIANKPEVNKILSDLDISSQEGGLVTSGITVSDINLKEKEDGDKLKSFTLNMDFNGDFQNSLSFIKKIFDQRRLKTISNLSIGRDEKESSESSKLQITMMILGYFL</sequence>
<dbReference type="EMBL" id="MFZI01000001">
    <property type="protein sequence ID" value="OGK22317.1"/>
    <property type="molecule type" value="Genomic_DNA"/>
</dbReference>
<dbReference type="Proteomes" id="UP000177026">
    <property type="component" value="Unassembled WGS sequence"/>
</dbReference>
<proteinExistence type="predicted"/>
<gene>
    <name evidence="2" type="ORF">A2866_05385</name>
</gene>
<dbReference type="AlphaFoldDB" id="A0A1F7GTF1"/>
<dbReference type="Pfam" id="PF04350">
    <property type="entry name" value="PilO"/>
    <property type="match status" value="1"/>
</dbReference>
<evidence type="ECO:0000313" key="2">
    <source>
        <dbReference type="EMBL" id="OGK22317.1"/>
    </source>
</evidence>
<evidence type="ECO:0000256" key="1">
    <source>
        <dbReference type="SAM" id="Phobius"/>
    </source>
</evidence>
<organism evidence="2 3">
    <name type="scientific">Candidatus Roizmanbacteria bacterium RIFCSPHIGHO2_01_FULL_39_8</name>
    <dbReference type="NCBI Taxonomy" id="1802033"/>
    <lineage>
        <taxon>Bacteria</taxon>
        <taxon>Candidatus Roizmaniibacteriota</taxon>
    </lineage>
</organism>
<name>A0A1F7GTF1_9BACT</name>
<dbReference type="GO" id="GO:0043683">
    <property type="term" value="P:type IV pilus assembly"/>
    <property type="evidence" value="ECO:0007669"/>
    <property type="project" value="InterPro"/>
</dbReference>
<dbReference type="InterPro" id="IPR014717">
    <property type="entry name" value="Transl_elong_EF1B/ribsomal_bS6"/>
</dbReference>
<keyword evidence="1" id="KW-0812">Transmembrane</keyword>
<evidence type="ECO:0000313" key="3">
    <source>
        <dbReference type="Proteomes" id="UP000177026"/>
    </source>
</evidence>
<protein>
    <recommendedName>
        <fullName evidence="4">Type 4 fimbrial biogenesis protein PilO</fullName>
    </recommendedName>
</protein>
<dbReference type="GO" id="GO:0043107">
    <property type="term" value="P:type IV pilus-dependent motility"/>
    <property type="evidence" value="ECO:0007669"/>
    <property type="project" value="InterPro"/>
</dbReference>
<keyword evidence="1" id="KW-1133">Transmembrane helix</keyword>
<comment type="caution">
    <text evidence="2">The sequence shown here is derived from an EMBL/GenBank/DDBJ whole genome shotgun (WGS) entry which is preliminary data.</text>
</comment>
<dbReference type="Gene3D" id="3.30.70.60">
    <property type="match status" value="1"/>
</dbReference>
<keyword evidence="1" id="KW-0472">Membrane</keyword>
<dbReference type="InterPro" id="IPR007445">
    <property type="entry name" value="PilO"/>
</dbReference>
<feature type="transmembrane region" description="Helical" evidence="1">
    <location>
        <begin position="20"/>
        <end position="40"/>
    </location>
</feature>